<dbReference type="Gene3D" id="3.30.750.44">
    <property type="match status" value="1"/>
</dbReference>
<dbReference type="Pfam" id="PF11918">
    <property type="entry name" value="Peptidase_S41_N"/>
    <property type="match status" value="1"/>
</dbReference>
<dbReference type="InterPro" id="IPR005151">
    <property type="entry name" value="Tail-specific_protease"/>
</dbReference>
<keyword evidence="1" id="KW-0732">Signal</keyword>
<dbReference type="CDD" id="cd07563">
    <property type="entry name" value="Peptidase_S41_IRBP"/>
    <property type="match status" value="1"/>
</dbReference>
<keyword evidence="4" id="KW-1185">Reference proteome</keyword>
<dbReference type="InterPro" id="IPR029045">
    <property type="entry name" value="ClpP/crotonase-like_dom_sf"/>
</dbReference>
<accession>A0A239AP38</accession>
<feature type="chain" id="PRO_5012421348" evidence="1">
    <location>
        <begin position="27"/>
        <end position="445"/>
    </location>
</feature>
<evidence type="ECO:0000313" key="3">
    <source>
        <dbReference type="EMBL" id="SNR97417.1"/>
    </source>
</evidence>
<dbReference type="Proteomes" id="UP000198379">
    <property type="component" value="Unassembled WGS sequence"/>
</dbReference>
<protein>
    <submittedName>
        <fullName evidence="3">N-terminal domain of Peptidase_S41</fullName>
    </submittedName>
</protein>
<dbReference type="GO" id="GO:0008236">
    <property type="term" value="F:serine-type peptidase activity"/>
    <property type="evidence" value="ECO:0007669"/>
    <property type="project" value="InterPro"/>
</dbReference>
<dbReference type="Pfam" id="PF03572">
    <property type="entry name" value="Peptidase_S41"/>
    <property type="match status" value="1"/>
</dbReference>
<dbReference type="GO" id="GO:0006508">
    <property type="term" value="P:proteolysis"/>
    <property type="evidence" value="ECO:0007669"/>
    <property type="project" value="InterPro"/>
</dbReference>
<evidence type="ECO:0000313" key="4">
    <source>
        <dbReference type="Proteomes" id="UP000198379"/>
    </source>
</evidence>
<dbReference type="PANTHER" id="PTHR11261">
    <property type="entry name" value="INTERPHOTORECEPTOR RETINOID-BINDING PROTEIN"/>
    <property type="match status" value="1"/>
</dbReference>
<dbReference type="OrthoDB" id="6397760at2"/>
<organism evidence="3 4">
    <name type="scientific">Dokdonia pacifica</name>
    <dbReference type="NCBI Taxonomy" id="1627892"/>
    <lineage>
        <taxon>Bacteria</taxon>
        <taxon>Pseudomonadati</taxon>
        <taxon>Bacteroidota</taxon>
        <taxon>Flavobacteriia</taxon>
        <taxon>Flavobacteriales</taxon>
        <taxon>Flavobacteriaceae</taxon>
        <taxon>Dokdonia</taxon>
    </lineage>
</organism>
<dbReference type="RefSeq" id="WP_089372305.1">
    <property type="nucleotide sequence ID" value="NZ_BMEP01000006.1"/>
</dbReference>
<reference evidence="3 4" key="1">
    <citation type="submission" date="2017-06" db="EMBL/GenBank/DDBJ databases">
        <authorList>
            <person name="Kim H.J."/>
            <person name="Triplett B.A."/>
        </authorList>
    </citation>
    <scope>NUCLEOTIDE SEQUENCE [LARGE SCALE GENOMIC DNA]</scope>
    <source>
        <strain evidence="3 4">DSM 25597</strain>
    </source>
</reference>
<dbReference type="EMBL" id="FZNY01000005">
    <property type="protein sequence ID" value="SNR97417.1"/>
    <property type="molecule type" value="Genomic_DNA"/>
</dbReference>
<gene>
    <name evidence="3" type="ORF">SAMN06265376_10546</name>
</gene>
<proteinExistence type="predicted"/>
<name>A0A239AP38_9FLAO</name>
<dbReference type="SMART" id="SM00245">
    <property type="entry name" value="TSPc"/>
    <property type="match status" value="1"/>
</dbReference>
<feature type="domain" description="Tail specific protease" evidence="2">
    <location>
        <begin position="115"/>
        <end position="316"/>
    </location>
</feature>
<feature type="signal peptide" evidence="1">
    <location>
        <begin position="1"/>
        <end position="26"/>
    </location>
</feature>
<evidence type="ECO:0000259" key="2">
    <source>
        <dbReference type="SMART" id="SM00245"/>
    </source>
</evidence>
<dbReference type="Gene3D" id="3.90.226.10">
    <property type="entry name" value="2-enoyl-CoA Hydratase, Chain A, domain 1"/>
    <property type="match status" value="1"/>
</dbReference>
<dbReference type="SUPFAM" id="SSF52096">
    <property type="entry name" value="ClpP/crotonase"/>
    <property type="match status" value="1"/>
</dbReference>
<evidence type="ECO:0000256" key="1">
    <source>
        <dbReference type="SAM" id="SignalP"/>
    </source>
</evidence>
<sequence>MKSYPKKNLLVVMLCVLCLFSEDIYAQKEDTKAVSASEVSTIIDSITSIVNRYYIDPEIGDQITTRIRTKHKNGAYQQLTQPQVLADTLKNDLRAINNDLHMSMVYRAPRERATTNTAPIQVSETGLWTNYGLSEINVLDGNVGYLKIKHFTRHQYLENIKPIVTSAIESLKNTEALIVDVRDNGGGFEDMVAYYISYFFDSKAPIHLSDYRCTLHDHTYGISTDPNVTGTKLPDIKLYVLVNANTGSAAESFAYMLKHLGRATIIGEVTAGAGNGASVHPVNDRFSVQVSSEETINAITKTSFEQVGVIPHIKVNSQLAFDEGYRLALTYLKEHNRQNIHPSNYDTLLQFITTPEKTPAIDEALYKKYIGTYKGGGITITITLENNVLYGQPKSKGGKMRLTPLEAHIFKVGEIKERVQFTLDPNGNVIQLIGLDSPMELTKVE</sequence>
<dbReference type="PANTHER" id="PTHR11261:SF3">
    <property type="entry name" value="RETINOL-BINDING PROTEIN 3"/>
    <property type="match status" value="1"/>
</dbReference>
<dbReference type="AlphaFoldDB" id="A0A239AP38"/>